<dbReference type="EMBL" id="JAGINW010000001">
    <property type="protein sequence ID" value="MBP2324816.1"/>
    <property type="molecule type" value="Genomic_DNA"/>
</dbReference>
<evidence type="ECO:0000313" key="3">
    <source>
        <dbReference type="Proteomes" id="UP001519332"/>
    </source>
</evidence>
<keyword evidence="3" id="KW-1185">Reference proteome</keyword>
<organism evidence="2 3">
    <name type="scientific">Kibdelosporangium banguiense</name>
    <dbReference type="NCBI Taxonomy" id="1365924"/>
    <lineage>
        <taxon>Bacteria</taxon>
        <taxon>Bacillati</taxon>
        <taxon>Actinomycetota</taxon>
        <taxon>Actinomycetes</taxon>
        <taxon>Pseudonocardiales</taxon>
        <taxon>Pseudonocardiaceae</taxon>
        <taxon>Kibdelosporangium</taxon>
    </lineage>
</organism>
<protein>
    <submittedName>
        <fullName evidence="2">Uncharacterized protein</fullName>
    </submittedName>
</protein>
<evidence type="ECO:0000313" key="2">
    <source>
        <dbReference type="EMBL" id="MBP2324816.1"/>
    </source>
</evidence>
<keyword evidence="1" id="KW-0812">Transmembrane</keyword>
<dbReference type="RefSeq" id="WP_209642092.1">
    <property type="nucleotide sequence ID" value="NZ_JAGINW010000001.1"/>
</dbReference>
<keyword evidence="1" id="KW-0472">Membrane</keyword>
<evidence type="ECO:0000256" key="1">
    <source>
        <dbReference type="SAM" id="Phobius"/>
    </source>
</evidence>
<comment type="caution">
    <text evidence="2">The sequence shown here is derived from an EMBL/GenBank/DDBJ whole genome shotgun (WGS) entry which is preliminary data.</text>
</comment>
<accession>A0ABS4TKB8</accession>
<name>A0ABS4TKB8_9PSEU</name>
<feature type="transmembrane region" description="Helical" evidence="1">
    <location>
        <begin position="466"/>
        <end position="490"/>
    </location>
</feature>
<keyword evidence="1" id="KW-1133">Transmembrane helix</keyword>
<gene>
    <name evidence="2" type="ORF">JOF56_005201</name>
</gene>
<reference evidence="2 3" key="1">
    <citation type="submission" date="2021-03" db="EMBL/GenBank/DDBJ databases">
        <title>Sequencing the genomes of 1000 actinobacteria strains.</title>
        <authorList>
            <person name="Klenk H.-P."/>
        </authorList>
    </citation>
    <scope>NUCLEOTIDE SEQUENCE [LARGE SCALE GENOMIC DNA]</scope>
    <source>
        <strain evidence="2 3">DSM 46670</strain>
    </source>
</reference>
<dbReference type="Proteomes" id="UP001519332">
    <property type="component" value="Unassembled WGS sequence"/>
</dbReference>
<proteinExistence type="predicted"/>
<sequence>MTEPRSDEVVHQAFFGWSPDQNKHTILASSLDELTEQKWRVRLQDHVRLQPVHGGGGVPHSAMSYLTFGEDLGAVVRRVHLGHSPGRGNAHVLIGWKPGLDVSLALRLENWPQWRVKVPETGLMEQIALSSLVGAAGPAGLRPEEVDRLEPMVVTVLARLLDHPDEPLSIIGCPDADRLALVRCLHAAADPHLRKNGIRRCWSYSTYEDRHGDSIANLPEIVFLPMRSPDTSARRNVVDLDRGSRVSSYTGLANQLIAALCEGTPEAVVADADLNGSWHSDQTREVAVPRQPEPVAAVRKGLRESVPSQQVRGTVAQKTHRVEDVGARAVEDLLAATTVMDLHSFLFRLAKLDDRGRESLRAAADVRVLDRIVEFVEVDARYQLMSKLLEVMYGADGRDLRSHEAQRHAARLVQDGQSEQIAIMLGVAGKRHNTPQIVEAAYKRWSVSGLQPRHVARRLRFGSKRWHLPMIAAVALLAVLALVFVLGYLAGGPAQVQQSAATPQPEVTTPAPVQPNPPPVVAGTVHIALPNSNQQVYAFVTVGKIYYPQGLCTIKDEPSSIWLCTKTGNPPESPGIKAELVAVAVPQTHVAWLNGAAAAGRDVERRGEWGNPTPVVPS</sequence>